<evidence type="ECO:0000313" key="7">
    <source>
        <dbReference type="EMBL" id="UOF92469.1"/>
    </source>
</evidence>
<accession>A0ABY4CQ65</accession>
<organism evidence="7 8">
    <name type="scientific">Fodinisporobacter ferrooxydans</name>
    <dbReference type="NCBI Taxonomy" id="2901836"/>
    <lineage>
        <taxon>Bacteria</taxon>
        <taxon>Bacillati</taxon>
        <taxon>Bacillota</taxon>
        <taxon>Bacilli</taxon>
        <taxon>Bacillales</taxon>
        <taxon>Alicyclobacillaceae</taxon>
        <taxon>Fodinisporobacter</taxon>
    </lineage>
</organism>
<evidence type="ECO:0000256" key="1">
    <source>
        <dbReference type="ARBA" id="ARBA00009437"/>
    </source>
</evidence>
<keyword evidence="2" id="KW-0805">Transcription regulation</keyword>
<dbReference type="Gene3D" id="3.40.190.290">
    <property type="match status" value="1"/>
</dbReference>
<sequence>MELKQLQTFQVVARELSFTRAAEILNYAQSSITAQIQALEEEFHTPLFERLGKRIILTEAGERLVYYADQLLQLANEALQIVPGSLEPAGVLQIGAPESLFTYRLPPILREFRRRYPKVQLRFYPGICPDLRRAVAKGELDVTLLLEKPVHMESLNVELLRIENTFVLAAPDHPLACSKHVLPTDLSGQSILVTEVGCSYRELFEQSLTKENVQPDTKLEFASVEAIKQCIMTGIGIAALPEITVQTEIQQGKLVPLHWSGNDLSVVTQIAWHKDKWLSPAMRAFIDLVREMLRRQTMQTIQSLEQFYTEIRNAKSSVMIFSADWCPDCRYLDGFIDEISKEYEQHFQFFKVDRDQFPELCDTYDILGIPSFIVFQEGTIKGRFISKNRKTRKEVEDFLNQVLQA</sequence>
<gene>
    <name evidence="7" type="ORF">LSG31_10085</name>
</gene>
<dbReference type="RefSeq" id="WP_347439136.1">
    <property type="nucleotide sequence ID" value="NZ_CP089291.1"/>
</dbReference>
<dbReference type="EMBL" id="CP089291">
    <property type="protein sequence ID" value="UOF92469.1"/>
    <property type="molecule type" value="Genomic_DNA"/>
</dbReference>
<dbReference type="CDD" id="cd02947">
    <property type="entry name" value="TRX_family"/>
    <property type="match status" value="1"/>
</dbReference>
<dbReference type="InterPro" id="IPR036249">
    <property type="entry name" value="Thioredoxin-like_sf"/>
</dbReference>
<dbReference type="Proteomes" id="UP000830167">
    <property type="component" value="Chromosome"/>
</dbReference>
<proteinExistence type="inferred from homology"/>
<dbReference type="CDD" id="cd05466">
    <property type="entry name" value="PBP2_LTTR_substrate"/>
    <property type="match status" value="1"/>
</dbReference>
<keyword evidence="4" id="KW-0804">Transcription</keyword>
<dbReference type="Pfam" id="PF00126">
    <property type="entry name" value="HTH_1"/>
    <property type="match status" value="1"/>
</dbReference>
<dbReference type="InterPro" id="IPR000847">
    <property type="entry name" value="LysR_HTH_N"/>
</dbReference>
<feature type="domain" description="Thioredoxin" evidence="6">
    <location>
        <begin position="234"/>
        <end position="404"/>
    </location>
</feature>
<protein>
    <submittedName>
        <fullName evidence="7">LysR substrate-binding domain-containing protein</fullName>
    </submittedName>
</protein>
<comment type="similarity">
    <text evidence="1">Belongs to the LysR transcriptional regulatory family.</text>
</comment>
<dbReference type="SUPFAM" id="SSF46785">
    <property type="entry name" value="Winged helix' DNA-binding domain"/>
    <property type="match status" value="1"/>
</dbReference>
<keyword evidence="3" id="KW-0238">DNA-binding</keyword>
<dbReference type="SUPFAM" id="SSF52833">
    <property type="entry name" value="Thioredoxin-like"/>
    <property type="match status" value="1"/>
</dbReference>
<dbReference type="Pfam" id="PF03466">
    <property type="entry name" value="LysR_substrate"/>
    <property type="match status" value="1"/>
</dbReference>
<dbReference type="InterPro" id="IPR036388">
    <property type="entry name" value="WH-like_DNA-bd_sf"/>
</dbReference>
<dbReference type="PANTHER" id="PTHR30126:SF100">
    <property type="entry name" value="LYSR-FAMILY TRANSCRIPTIONAL REGULATOR"/>
    <property type="match status" value="1"/>
</dbReference>
<dbReference type="Gene3D" id="3.40.30.10">
    <property type="entry name" value="Glutaredoxin"/>
    <property type="match status" value="1"/>
</dbReference>
<evidence type="ECO:0000256" key="4">
    <source>
        <dbReference type="ARBA" id="ARBA00023163"/>
    </source>
</evidence>
<dbReference type="PROSITE" id="PS50931">
    <property type="entry name" value="HTH_LYSR"/>
    <property type="match status" value="1"/>
</dbReference>
<name>A0ABY4CQ65_9BACL</name>
<dbReference type="SUPFAM" id="SSF53850">
    <property type="entry name" value="Periplasmic binding protein-like II"/>
    <property type="match status" value="1"/>
</dbReference>
<dbReference type="Pfam" id="PF00085">
    <property type="entry name" value="Thioredoxin"/>
    <property type="match status" value="1"/>
</dbReference>
<dbReference type="InterPro" id="IPR005119">
    <property type="entry name" value="LysR_subst-bd"/>
</dbReference>
<dbReference type="Gene3D" id="1.10.10.10">
    <property type="entry name" value="Winged helix-like DNA-binding domain superfamily/Winged helix DNA-binding domain"/>
    <property type="match status" value="1"/>
</dbReference>
<dbReference type="PANTHER" id="PTHR30126">
    <property type="entry name" value="HTH-TYPE TRANSCRIPTIONAL REGULATOR"/>
    <property type="match status" value="1"/>
</dbReference>
<dbReference type="PROSITE" id="PS51352">
    <property type="entry name" value="THIOREDOXIN_2"/>
    <property type="match status" value="1"/>
</dbReference>
<evidence type="ECO:0000256" key="3">
    <source>
        <dbReference type="ARBA" id="ARBA00023125"/>
    </source>
</evidence>
<dbReference type="PRINTS" id="PR00039">
    <property type="entry name" value="HTHLYSR"/>
</dbReference>
<evidence type="ECO:0000313" key="8">
    <source>
        <dbReference type="Proteomes" id="UP000830167"/>
    </source>
</evidence>
<evidence type="ECO:0000256" key="2">
    <source>
        <dbReference type="ARBA" id="ARBA00023015"/>
    </source>
</evidence>
<evidence type="ECO:0000259" key="6">
    <source>
        <dbReference type="PROSITE" id="PS51352"/>
    </source>
</evidence>
<keyword evidence="8" id="KW-1185">Reference proteome</keyword>
<dbReference type="InterPro" id="IPR036390">
    <property type="entry name" value="WH_DNA-bd_sf"/>
</dbReference>
<evidence type="ECO:0000259" key="5">
    <source>
        <dbReference type="PROSITE" id="PS50931"/>
    </source>
</evidence>
<reference evidence="7" key="1">
    <citation type="submission" date="2021-12" db="EMBL/GenBank/DDBJ databases">
        <title>Alicyclobacillaceae gen. nov., sp. nov., isolated from chalcocite enrichment system.</title>
        <authorList>
            <person name="Jiang Z."/>
        </authorList>
    </citation>
    <scope>NUCLEOTIDE SEQUENCE</scope>
    <source>
        <strain evidence="7">MYW30-H2</strain>
    </source>
</reference>
<dbReference type="InterPro" id="IPR013766">
    <property type="entry name" value="Thioredoxin_domain"/>
</dbReference>
<feature type="domain" description="HTH lysR-type" evidence="5">
    <location>
        <begin position="1"/>
        <end position="58"/>
    </location>
</feature>